<dbReference type="AlphaFoldDB" id="A0ABD3PJ13"/>
<dbReference type="EMBL" id="JALLPJ020000600">
    <property type="protein sequence ID" value="KAL3787684.1"/>
    <property type="molecule type" value="Genomic_DNA"/>
</dbReference>
<accession>A0ABD3PJ13</accession>
<proteinExistence type="predicted"/>
<dbReference type="PROSITE" id="PS50836">
    <property type="entry name" value="DOMON"/>
    <property type="match status" value="1"/>
</dbReference>
<feature type="signal peptide" evidence="2">
    <location>
        <begin position="1"/>
        <end position="20"/>
    </location>
</feature>
<evidence type="ECO:0000256" key="1">
    <source>
        <dbReference type="SAM" id="MobiDB-lite"/>
    </source>
</evidence>
<feature type="region of interest" description="Disordered" evidence="1">
    <location>
        <begin position="320"/>
        <end position="400"/>
    </location>
</feature>
<keyword evidence="5" id="KW-1185">Reference proteome</keyword>
<evidence type="ECO:0000313" key="4">
    <source>
        <dbReference type="EMBL" id="KAL3787684.1"/>
    </source>
</evidence>
<sequence>MKVTLLALNLLAAAATASMAEDFVSNLNASATNTSNSAQNEPKDGQRRRVKKVLRGTAKSEHDTVNERKLKDNKDDKDDKGDKDGDEKTYQGSNSYGLNYFVPSYPGKAHKSDGEFDLGYNVRPDNKHTRPLTHGDREDKTPSYSKDKKESYVKPEKKEDYHSKLNYVGKEKAEEVNVMFTEETDGSTDTLEPTVATAYPTVSPTWSPSPSPSDARESRVSVETGAPTFDETADPTNQPTLQPTLPPSLQVTVVTASPTFDELTGSPTFDESTDPTLKPTALLTGSPTFDETSEPTVAAVDEETSTLSTVEIITTTGWQPDETSNVTWNYNGKPERTRPPSTTEPTPFVSTAAPSMKDSSVSPTLSPSIATNDPTRTTSSDTAVSTDAPVSTSESINATSTKSPSYYPTYFPTTSNTASPTFYEGSTTTMATEASPSASNETAPGGFDCTAEFCEYQLSDAYFMEYRLNIPEGETVDECQTCSLSVRLTYEGEAWLGFAFSNDGQMVGSEAVIANPMLSSEPGKYILGGKYDGAVLPMEDSKQTLMDAHIEVVDGFTVMTFTKMLKEDGEIEIYPGDNTFLWAHGSDTESTYHGNNKSPFQLNLMESN</sequence>
<feature type="region of interest" description="Disordered" evidence="1">
    <location>
        <begin position="31"/>
        <end position="98"/>
    </location>
</feature>
<feature type="compositionally biased region" description="Low complexity" evidence="1">
    <location>
        <begin position="235"/>
        <end position="245"/>
    </location>
</feature>
<name>A0ABD3PJ13_9STRA</name>
<dbReference type="Proteomes" id="UP001530400">
    <property type="component" value="Unassembled WGS sequence"/>
</dbReference>
<feature type="compositionally biased region" description="Polar residues" evidence="1">
    <location>
        <begin position="320"/>
        <end position="330"/>
    </location>
</feature>
<feature type="region of interest" description="Disordered" evidence="1">
    <location>
        <begin position="422"/>
        <end position="442"/>
    </location>
</feature>
<feature type="compositionally biased region" description="Polar residues" evidence="1">
    <location>
        <begin position="348"/>
        <end position="374"/>
    </location>
</feature>
<evidence type="ECO:0000256" key="2">
    <source>
        <dbReference type="SAM" id="SignalP"/>
    </source>
</evidence>
<comment type="caution">
    <text evidence="4">The sequence shown here is derived from an EMBL/GenBank/DDBJ whole genome shotgun (WGS) entry which is preliminary data.</text>
</comment>
<feature type="domain" description="DOMON" evidence="3">
    <location>
        <begin position="460"/>
        <end position="585"/>
    </location>
</feature>
<protein>
    <recommendedName>
        <fullName evidence="3">DOMON domain-containing protein</fullName>
    </recommendedName>
</protein>
<dbReference type="InterPro" id="IPR045266">
    <property type="entry name" value="DOH_DOMON"/>
</dbReference>
<organism evidence="4 5">
    <name type="scientific">Cyclotella atomus</name>
    <dbReference type="NCBI Taxonomy" id="382360"/>
    <lineage>
        <taxon>Eukaryota</taxon>
        <taxon>Sar</taxon>
        <taxon>Stramenopiles</taxon>
        <taxon>Ochrophyta</taxon>
        <taxon>Bacillariophyta</taxon>
        <taxon>Coscinodiscophyceae</taxon>
        <taxon>Thalassiosirophycidae</taxon>
        <taxon>Stephanodiscales</taxon>
        <taxon>Stephanodiscaceae</taxon>
        <taxon>Cyclotella</taxon>
    </lineage>
</organism>
<feature type="compositionally biased region" description="Basic and acidic residues" evidence="1">
    <location>
        <begin position="124"/>
        <end position="157"/>
    </location>
</feature>
<dbReference type="InterPro" id="IPR005018">
    <property type="entry name" value="DOMON_domain"/>
</dbReference>
<dbReference type="CDD" id="cd09631">
    <property type="entry name" value="DOMON_DOH"/>
    <property type="match status" value="1"/>
</dbReference>
<feature type="region of interest" description="Disordered" evidence="1">
    <location>
        <begin position="199"/>
        <end position="245"/>
    </location>
</feature>
<feature type="compositionally biased region" description="Polar residues" evidence="1">
    <location>
        <begin position="389"/>
        <end position="400"/>
    </location>
</feature>
<evidence type="ECO:0000259" key="3">
    <source>
        <dbReference type="PROSITE" id="PS50836"/>
    </source>
</evidence>
<keyword evidence="2" id="KW-0732">Signal</keyword>
<gene>
    <name evidence="4" type="ORF">ACHAWO_000484</name>
</gene>
<evidence type="ECO:0000313" key="5">
    <source>
        <dbReference type="Proteomes" id="UP001530400"/>
    </source>
</evidence>
<feature type="region of interest" description="Disordered" evidence="1">
    <location>
        <begin position="116"/>
        <end position="157"/>
    </location>
</feature>
<feature type="compositionally biased region" description="Basic and acidic residues" evidence="1">
    <location>
        <begin position="58"/>
        <end position="89"/>
    </location>
</feature>
<reference evidence="4 5" key="1">
    <citation type="submission" date="2024-10" db="EMBL/GenBank/DDBJ databases">
        <title>Updated reference genomes for cyclostephanoid diatoms.</title>
        <authorList>
            <person name="Roberts W.R."/>
            <person name="Alverson A.J."/>
        </authorList>
    </citation>
    <scope>NUCLEOTIDE SEQUENCE [LARGE SCALE GENOMIC DNA]</scope>
    <source>
        <strain evidence="4 5">AJA010-31</strain>
    </source>
</reference>
<feature type="compositionally biased region" description="Low complexity" evidence="1">
    <location>
        <begin position="375"/>
        <end position="388"/>
    </location>
</feature>
<feature type="chain" id="PRO_5044777101" description="DOMON domain-containing protein" evidence="2">
    <location>
        <begin position="21"/>
        <end position="608"/>
    </location>
</feature>